<dbReference type="EMBL" id="MU793304">
    <property type="protein sequence ID" value="KAJ3786865.1"/>
    <property type="molecule type" value="Genomic_DNA"/>
</dbReference>
<accession>A0AA38L693</accession>
<evidence type="ECO:0000313" key="2">
    <source>
        <dbReference type="EMBL" id="KAJ3786865.1"/>
    </source>
</evidence>
<comment type="caution">
    <text evidence="2">The sequence shown here is derived from an EMBL/GenBank/DDBJ whole genome shotgun (WGS) entry which is preliminary data.</text>
</comment>
<feature type="transmembrane region" description="Helical" evidence="1">
    <location>
        <begin position="6"/>
        <end position="23"/>
    </location>
</feature>
<evidence type="ECO:0000256" key="1">
    <source>
        <dbReference type="SAM" id="Phobius"/>
    </source>
</evidence>
<keyword evidence="3" id="KW-1185">Reference proteome</keyword>
<dbReference type="AlphaFoldDB" id="A0AA38L693"/>
<gene>
    <name evidence="2" type="ORF">GGU10DRAFT_350426</name>
</gene>
<keyword evidence="1" id="KW-0472">Membrane</keyword>
<keyword evidence="1" id="KW-0812">Transmembrane</keyword>
<keyword evidence="1" id="KW-1133">Transmembrane helix</keyword>
<organism evidence="2 3">
    <name type="scientific">Lentinula aff. detonsa</name>
    <dbReference type="NCBI Taxonomy" id="2804958"/>
    <lineage>
        <taxon>Eukaryota</taxon>
        <taxon>Fungi</taxon>
        <taxon>Dikarya</taxon>
        <taxon>Basidiomycota</taxon>
        <taxon>Agaricomycotina</taxon>
        <taxon>Agaricomycetes</taxon>
        <taxon>Agaricomycetidae</taxon>
        <taxon>Agaricales</taxon>
        <taxon>Marasmiineae</taxon>
        <taxon>Omphalotaceae</taxon>
        <taxon>Lentinula</taxon>
    </lineage>
</organism>
<evidence type="ECO:0000313" key="3">
    <source>
        <dbReference type="Proteomes" id="UP001163798"/>
    </source>
</evidence>
<sequence>MRWGRVGIGAVWIAFGGFLLIRISPDPSSSPQLVVGRPLLAYEHCCIPGRQSPRSCRSVLSEVGFRVQARRERTR</sequence>
<dbReference type="Proteomes" id="UP001163798">
    <property type="component" value="Unassembled WGS sequence"/>
</dbReference>
<proteinExistence type="predicted"/>
<name>A0AA38L693_9AGAR</name>
<reference evidence="2" key="1">
    <citation type="submission" date="2022-08" db="EMBL/GenBank/DDBJ databases">
        <authorList>
            <consortium name="DOE Joint Genome Institute"/>
            <person name="Min B."/>
            <person name="Riley R."/>
            <person name="Sierra-Patev S."/>
            <person name="Naranjo-Ortiz M."/>
            <person name="Looney B."/>
            <person name="Konkel Z."/>
            <person name="Slot J.C."/>
            <person name="Sakamoto Y."/>
            <person name="Steenwyk J.L."/>
            <person name="Rokas A."/>
            <person name="Carro J."/>
            <person name="Camarero S."/>
            <person name="Ferreira P."/>
            <person name="Molpeceres G."/>
            <person name="Ruiz-Duenas F.J."/>
            <person name="Serrano A."/>
            <person name="Henrissat B."/>
            <person name="Drula E."/>
            <person name="Hughes K.W."/>
            <person name="Mata J.L."/>
            <person name="Ishikawa N.K."/>
            <person name="Vargas-Isla R."/>
            <person name="Ushijima S."/>
            <person name="Smith C.A."/>
            <person name="Ahrendt S."/>
            <person name="Andreopoulos W."/>
            <person name="He G."/>
            <person name="Labutti K."/>
            <person name="Lipzen A."/>
            <person name="Ng V."/>
            <person name="Sandor L."/>
            <person name="Barry K."/>
            <person name="Martinez A.T."/>
            <person name="Xiao Y."/>
            <person name="Gibbons J.G."/>
            <person name="Terashima K."/>
            <person name="Hibbett D.S."/>
            <person name="Grigoriev I.V."/>
        </authorList>
    </citation>
    <scope>NUCLEOTIDE SEQUENCE</scope>
    <source>
        <strain evidence="2">TFB10291</strain>
    </source>
</reference>
<protein>
    <submittedName>
        <fullName evidence="2">Uncharacterized protein</fullName>
    </submittedName>
</protein>